<proteinExistence type="predicted"/>
<name>A0AAD3B1T4_MICAE</name>
<evidence type="ECO:0000313" key="2">
    <source>
        <dbReference type="Proteomes" id="UP000441080"/>
    </source>
</evidence>
<sequence>MTAQEEVLKFDILIFDNSRNSRITTIPQLLACFESDSSLWNETRPNRDDVTGKIQDSKIEISIRLVEINPEYEREPSRCFSIIAQGIYDNLEPKRILILQLIKERQFNQLYVLKDEVSEKIAVELYPYIYRVENSLRSYITKYLSTQLGSDWWSTTAPDKIKVKANGRSNENNDKKNNPTLESYIDRNLYEIDFNDLGNFIYTYSSGYTNPEDLITKINNLNENLEINQIRDAIRKLKKDIKSNHDKFFKESFKDKEFQKQWNNLKDIRNKVAHNKLFKGEELSIGKSLSEELIKIIDAAYIKIDTLPPLSQEEIKRKKEAVDNIEEAINFEKLLEERVRPFKPLLEQQESHKKFMSSLKLSPDFFEEMEKRYENFGKNSGTP</sequence>
<evidence type="ECO:0000313" key="1">
    <source>
        <dbReference type="EMBL" id="GCL59897.1"/>
    </source>
</evidence>
<dbReference type="Pfam" id="PF07751">
    <property type="entry name" value="Abi_2"/>
    <property type="match status" value="1"/>
</dbReference>
<dbReference type="AlphaFoldDB" id="A0AAD3B1T4"/>
<comment type="caution">
    <text evidence="1">The sequence shown here is derived from an EMBL/GenBank/DDBJ whole genome shotgun (WGS) entry which is preliminary data.</text>
</comment>
<accession>A0AAD3B1T4</accession>
<gene>
    <name evidence="1" type="ORF">NIES3807_30750</name>
</gene>
<dbReference type="Proteomes" id="UP000441080">
    <property type="component" value="Unassembled WGS sequence"/>
</dbReference>
<dbReference type="EMBL" id="BJCK01000057">
    <property type="protein sequence ID" value="GCL59897.1"/>
    <property type="molecule type" value="Genomic_DNA"/>
</dbReference>
<organism evidence="1 2">
    <name type="scientific">Microcystis aeruginosa NIES-3807</name>
    <dbReference type="NCBI Taxonomy" id="2517785"/>
    <lineage>
        <taxon>Bacteria</taxon>
        <taxon>Bacillati</taxon>
        <taxon>Cyanobacteriota</taxon>
        <taxon>Cyanophyceae</taxon>
        <taxon>Oscillatoriophycideae</taxon>
        <taxon>Chroococcales</taxon>
        <taxon>Microcystaceae</taxon>
        <taxon>Microcystis</taxon>
    </lineage>
</organism>
<dbReference type="RefSeq" id="WP_159297728.1">
    <property type="nucleotide sequence ID" value="NZ_BJCK01000057.1"/>
</dbReference>
<dbReference type="InterPro" id="IPR011664">
    <property type="entry name" value="Abi_system_AbiD/AbiF-like"/>
</dbReference>
<protein>
    <recommendedName>
        <fullName evidence="3">Apea-like HEPN domain-containing protein</fullName>
    </recommendedName>
</protein>
<reference evidence="1 2" key="1">
    <citation type="submission" date="2019-02" db="EMBL/GenBank/DDBJ databases">
        <title>Draft genome sequence of Arthrospira platensis NIES-3807.</title>
        <authorList>
            <person name="Yamaguchi H."/>
            <person name="Suzuki S."/>
            <person name="Kawachi M."/>
        </authorList>
    </citation>
    <scope>NUCLEOTIDE SEQUENCE [LARGE SCALE GENOMIC DNA]</scope>
    <source>
        <strain evidence="1 2">NIES-3807</strain>
    </source>
</reference>
<evidence type="ECO:0008006" key="3">
    <source>
        <dbReference type="Google" id="ProtNLM"/>
    </source>
</evidence>